<gene>
    <name evidence="1" type="ORF">BU25DRAFT_412589</name>
</gene>
<reference evidence="1" key="1">
    <citation type="journal article" date="2020" name="Stud. Mycol.">
        <title>101 Dothideomycetes genomes: a test case for predicting lifestyles and emergence of pathogens.</title>
        <authorList>
            <person name="Haridas S."/>
            <person name="Albert R."/>
            <person name="Binder M."/>
            <person name="Bloem J."/>
            <person name="Labutti K."/>
            <person name="Salamov A."/>
            <person name="Andreopoulos B."/>
            <person name="Baker S."/>
            <person name="Barry K."/>
            <person name="Bills G."/>
            <person name="Bluhm B."/>
            <person name="Cannon C."/>
            <person name="Castanera R."/>
            <person name="Culley D."/>
            <person name="Daum C."/>
            <person name="Ezra D."/>
            <person name="Gonzalez J."/>
            <person name="Henrissat B."/>
            <person name="Kuo A."/>
            <person name="Liang C."/>
            <person name="Lipzen A."/>
            <person name="Lutzoni F."/>
            <person name="Magnuson J."/>
            <person name="Mondo S."/>
            <person name="Nolan M."/>
            <person name="Ohm R."/>
            <person name="Pangilinan J."/>
            <person name="Park H.-J."/>
            <person name="Ramirez L."/>
            <person name="Alfaro M."/>
            <person name="Sun H."/>
            <person name="Tritt A."/>
            <person name="Yoshinaga Y."/>
            <person name="Zwiers L.-H."/>
            <person name="Turgeon B."/>
            <person name="Goodwin S."/>
            <person name="Spatafora J."/>
            <person name="Crous P."/>
            <person name="Grigoriev I."/>
        </authorList>
    </citation>
    <scope>NUCLEOTIDE SEQUENCE</scope>
    <source>
        <strain evidence="1">CBS 525.71</strain>
    </source>
</reference>
<keyword evidence="2" id="KW-1185">Reference proteome</keyword>
<evidence type="ECO:0000313" key="1">
    <source>
        <dbReference type="EMBL" id="KAF2625555.1"/>
    </source>
</evidence>
<proteinExistence type="predicted"/>
<name>A0ACB6RVW2_9PLEO</name>
<comment type="caution">
    <text evidence="1">The sequence shown here is derived from an EMBL/GenBank/DDBJ whole genome shotgun (WGS) entry which is preliminary data.</text>
</comment>
<organism evidence="1 2">
    <name type="scientific">Macroventuria anomochaeta</name>
    <dbReference type="NCBI Taxonomy" id="301207"/>
    <lineage>
        <taxon>Eukaryota</taxon>
        <taxon>Fungi</taxon>
        <taxon>Dikarya</taxon>
        <taxon>Ascomycota</taxon>
        <taxon>Pezizomycotina</taxon>
        <taxon>Dothideomycetes</taxon>
        <taxon>Pleosporomycetidae</taxon>
        <taxon>Pleosporales</taxon>
        <taxon>Pleosporineae</taxon>
        <taxon>Didymellaceae</taxon>
        <taxon>Macroventuria</taxon>
    </lineage>
</organism>
<dbReference type="Proteomes" id="UP000799754">
    <property type="component" value="Unassembled WGS sequence"/>
</dbReference>
<accession>A0ACB6RVW2</accession>
<evidence type="ECO:0000313" key="2">
    <source>
        <dbReference type="Proteomes" id="UP000799754"/>
    </source>
</evidence>
<protein>
    <submittedName>
        <fullName evidence="1">Uncharacterized protein</fullName>
    </submittedName>
</protein>
<sequence>MAYRKRSQYISHSRSNQTKEPAHSSKYPEQFDSLRHYYSRSFSPDHDIRTQPPRRRRWAAGYMDRPSCPSYSYINTRSHSPGRSPDHLLGSDYITQPRSREDEYIQSRERHDNYAYSHSTYETGLRPLRDQIHTSRVDLVDNRSVAEEREVHYGSDIEDLDEYQHTQQRDSRSASYDSEREEGSDLVNEKRRSMGSDVASIHSRRSSNSRSDQRSITSLGVRSDVQKRRRSVSASDSEGGYISLDEYIAGRSDCVSDRSLSEDEGEGSDAVGSDIEGASDVGEGSDVASLSAGRSYDDGEDCIDNGCDAYMYGYRRR</sequence>
<dbReference type="EMBL" id="MU006725">
    <property type="protein sequence ID" value="KAF2625555.1"/>
    <property type="molecule type" value="Genomic_DNA"/>
</dbReference>